<keyword evidence="4" id="KW-1185">Reference proteome</keyword>
<sequence>EACRCASRHNTSLSENSLAEHRSLKASASVLAVSDRQALETLSRDEKTAFRTLAQEPKTKNCNGDQERLRADKQTQKASLEEKLATLQGDHARSKQEYENQQSEGTRIWYFV</sequence>
<feature type="non-terminal residue" evidence="3">
    <location>
        <position position="112"/>
    </location>
</feature>
<dbReference type="AlphaFoldDB" id="A0A0D0AND6"/>
<dbReference type="EMBL" id="KN835926">
    <property type="protein sequence ID" value="KIK33513.1"/>
    <property type="molecule type" value="Genomic_DNA"/>
</dbReference>
<evidence type="ECO:0000256" key="1">
    <source>
        <dbReference type="SAM" id="Coils"/>
    </source>
</evidence>
<reference evidence="3 4" key="1">
    <citation type="submission" date="2014-04" db="EMBL/GenBank/DDBJ databases">
        <authorList>
            <consortium name="DOE Joint Genome Institute"/>
            <person name="Kuo A."/>
            <person name="Ruytinx J."/>
            <person name="Rineau F."/>
            <person name="Colpaert J."/>
            <person name="Kohler A."/>
            <person name="Nagy L.G."/>
            <person name="Floudas D."/>
            <person name="Copeland A."/>
            <person name="Barry K.W."/>
            <person name="Cichocki N."/>
            <person name="Veneault-Fourrey C."/>
            <person name="LaButti K."/>
            <person name="Lindquist E.A."/>
            <person name="Lipzen A."/>
            <person name="Lundell T."/>
            <person name="Morin E."/>
            <person name="Murat C."/>
            <person name="Sun H."/>
            <person name="Tunlid A."/>
            <person name="Henrissat B."/>
            <person name="Grigoriev I.V."/>
            <person name="Hibbett D.S."/>
            <person name="Martin F."/>
            <person name="Nordberg H.P."/>
            <person name="Cantor M.N."/>
            <person name="Hua S.X."/>
        </authorList>
    </citation>
    <scope>NUCLEOTIDE SEQUENCE [LARGE SCALE GENOMIC DNA]</scope>
    <source>
        <strain evidence="3 4">UH-Slu-Lm8-n1</strain>
    </source>
</reference>
<dbReference type="STRING" id="930992.A0A0D0AND6"/>
<dbReference type="OrthoDB" id="2693140at2759"/>
<dbReference type="Proteomes" id="UP000054485">
    <property type="component" value="Unassembled WGS sequence"/>
</dbReference>
<gene>
    <name evidence="3" type="ORF">CY34DRAFT_40559</name>
</gene>
<reference evidence="4" key="2">
    <citation type="submission" date="2015-01" db="EMBL/GenBank/DDBJ databases">
        <title>Evolutionary Origins and Diversification of the Mycorrhizal Mutualists.</title>
        <authorList>
            <consortium name="DOE Joint Genome Institute"/>
            <consortium name="Mycorrhizal Genomics Consortium"/>
            <person name="Kohler A."/>
            <person name="Kuo A."/>
            <person name="Nagy L.G."/>
            <person name="Floudas D."/>
            <person name="Copeland A."/>
            <person name="Barry K.W."/>
            <person name="Cichocki N."/>
            <person name="Veneault-Fourrey C."/>
            <person name="LaButti K."/>
            <person name="Lindquist E.A."/>
            <person name="Lipzen A."/>
            <person name="Lundell T."/>
            <person name="Morin E."/>
            <person name="Murat C."/>
            <person name="Riley R."/>
            <person name="Ohm R."/>
            <person name="Sun H."/>
            <person name="Tunlid A."/>
            <person name="Henrissat B."/>
            <person name="Grigoriev I.V."/>
            <person name="Hibbett D.S."/>
            <person name="Martin F."/>
        </authorList>
    </citation>
    <scope>NUCLEOTIDE SEQUENCE [LARGE SCALE GENOMIC DNA]</scope>
    <source>
        <strain evidence="4">UH-Slu-Lm8-n1</strain>
    </source>
</reference>
<organism evidence="3 4">
    <name type="scientific">Suillus luteus UH-Slu-Lm8-n1</name>
    <dbReference type="NCBI Taxonomy" id="930992"/>
    <lineage>
        <taxon>Eukaryota</taxon>
        <taxon>Fungi</taxon>
        <taxon>Dikarya</taxon>
        <taxon>Basidiomycota</taxon>
        <taxon>Agaricomycotina</taxon>
        <taxon>Agaricomycetes</taxon>
        <taxon>Agaricomycetidae</taxon>
        <taxon>Boletales</taxon>
        <taxon>Suillineae</taxon>
        <taxon>Suillaceae</taxon>
        <taxon>Suillus</taxon>
    </lineage>
</organism>
<evidence type="ECO:0000313" key="3">
    <source>
        <dbReference type="EMBL" id="KIK33513.1"/>
    </source>
</evidence>
<keyword evidence="1" id="KW-0175">Coiled coil</keyword>
<accession>A0A0D0AND6</accession>
<proteinExistence type="predicted"/>
<dbReference type="HOGENOM" id="CLU_172250_0_0_1"/>
<protein>
    <submittedName>
        <fullName evidence="3">Uncharacterized protein</fullName>
    </submittedName>
</protein>
<feature type="compositionally biased region" description="Polar residues" evidence="2">
    <location>
        <begin position="8"/>
        <end position="17"/>
    </location>
</feature>
<name>A0A0D0AND6_9AGAM</name>
<feature type="coiled-coil region" evidence="1">
    <location>
        <begin position="70"/>
        <end position="104"/>
    </location>
</feature>
<dbReference type="InParanoid" id="A0A0D0AND6"/>
<feature type="region of interest" description="Disordered" evidence="2">
    <location>
        <begin position="1"/>
        <end position="20"/>
    </location>
</feature>
<evidence type="ECO:0000313" key="4">
    <source>
        <dbReference type="Proteomes" id="UP000054485"/>
    </source>
</evidence>
<feature type="non-terminal residue" evidence="3">
    <location>
        <position position="1"/>
    </location>
</feature>
<evidence type="ECO:0000256" key="2">
    <source>
        <dbReference type="SAM" id="MobiDB-lite"/>
    </source>
</evidence>